<feature type="compositionally biased region" description="Low complexity" evidence="2">
    <location>
        <begin position="242"/>
        <end position="251"/>
    </location>
</feature>
<dbReference type="InterPro" id="IPR013087">
    <property type="entry name" value="Znf_C2H2_type"/>
</dbReference>
<dbReference type="EMBL" id="CP111021">
    <property type="protein sequence ID" value="WAR18118.1"/>
    <property type="molecule type" value="Genomic_DNA"/>
</dbReference>
<sequence>MGTTDIDVIKEIPGYKVILKAVVKSQIQQLVEQLAEHTNEESVILTASVADGTISHIGSESGKSFLQDNDDFKSQFLGFCLKYHHRKQMEKEKEKAEKEERERQELLQQQQQQQQMMQQQLAFSQPPRFSRSPRQFSPRFPSPRHQPYPSGRPPRRPPAPNFGPGQGVQGLAMPGARNVKVEPSDSDEASNQSGTDAGNVKHETTGSVQESGANTDNENRDSDGSNLAAGDQGGEQQGSGSGPQTPGSDPDINVKLEALTEEELDLEITGVEPGTAGAGMSQSEWDPNASLGMDYGQGATGSSADMQGQAGYTSTIHQTVAEAVTGQLTEHQCRYCLKILSNSSNFRRHLKTHEASRSSSGTLSTPYNENLQCAYCLKFFCTTSTTKPQ</sequence>
<proteinExistence type="predicted"/>
<accession>A0ABY7F7G4</accession>
<keyword evidence="1" id="KW-0863">Zinc-finger</keyword>
<evidence type="ECO:0000259" key="3">
    <source>
        <dbReference type="PROSITE" id="PS50157"/>
    </source>
</evidence>
<keyword evidence="1" id="KW-0479">Metal-binding</keyword>
<feature type="compositionally biased region" description="Pro residues" evidence="2">
    <location>
        <begin position="140"/>
        <end position="161"/>
    </location>
</feature>
<feature type="compositionally biased region" description="Polar residues" evidence="2">
    <location>
        <begin position="205"/>
        <end position="216"/>
    </location>
</feature>
<keyword evidence="5" id="KW-1185">Reference proteome</keyword>
<evidence type="ECO:0000256" key="2">
    <source>
        <dbReference type="SAM" id="MobiDB-lite"/>
    </source>
</evidence>
<feature type="compositionally biased region" description="Gly residues" evidence="2">
    <location>
        <begin position="231"/>
        <end position="241"/>
    </location>
</feature>
<name>A0ABY7F7G4_MYAAR</name>
<evidence type="ECO:0000313" key="5">
    <source>
        <dbReference type="Proteomes" id="UP001164746"/>
    </source>
</evidence>
<feature type="compositionally biased region" description="Basic and acidic residues" evidence="2">
    <location>
        <begin position="90"/>
        <end position="105"/>
    </location>
</feature>
<organism evidence="4 5">
    <name type="scientific">Mya arenaria</name>
    <name type="common">Soft-shell clam</name>
    <dbReference type="NCBI Taxonomy" id="6604"/>
    <lineage>
        <taxon>Eukaryota</taxon>
        <taxon>Metazoa</taxon>
        <taxon>Spiralia</taxon>
        <taxon>Lophotrochozoa</taxon>
        <taxon>Mollusca</taxon>
        <taxon>Bivalvia</taxon>
        <taxon>Autobranchia</taxon>
        <taxon>Heteroconchia</taxon>
        <taxon>Euheterodonta</taxon>
        <taxon>Imparidentia</taxon>
        <taxon>Neoheterodontei</taxon>
        <taxon>Myida</taxon>
        <taxon>Myoidea</taxon>
        <taxon>Myidae</taxon>
        <taxon>Mya</taxon>
    </lineage>
</organism>
<feature type="compositionally biased region" description="Low complexity" evidence="2">
    <location>
        <begin position="106"/>
        <end position="139"/>
    </location>
</feature>
<evidence type="ECO:0000256" key="1">
    <source>
        <dbReference type="PROSITE-ProRule" id="PRU00042"/>
    </source>
</evidence>
<dbReference type="Proteomes" id="UP001164746">
    <property type="component" value="Chromosome 10"/>
</dbReference>
<dbReference type="PROSITE" id="PS00028">
    <property type="entry name" value="ZINC_FINGER_C2H2_1"/>
    <property type="match status" value="1"/>
</dbReference>
<keyword evidence="1" id="KW-0862">Zinc</keyword>
<reference evidence="4" key="1">
    <citation type="submission" date="2022-11" db="EMBL/GenBank/DDBJ databases">
        <title>Centuries of genome instability and evolution in soft-shell clam transmissible cancer (bioRxiv).</title>
        <authorList>
            <person name="Hart S.F.M."/>
            <person name="Yonemitsu M.A."/>
            <person name="Giersch R.M."/>
            <person name="Beal B.F."/>
            <person name="Arriagada G."/>
            <person name="Davis B.W."/>
            <person name="Ostrander E.A."/>
            <person name="Goff S.P."/>
            <person name="Metzger M.J."/>
        </authorList>
    </citation>
    <scope>NUCLEOTIDE SEQUENCE</scope>
    <source>
        <strain evidence="4">MELC-2E11</strain>
        <tissue evidence="4">Siphon/mantle</tissue>
    </source>
</reference>
<dbReference type="PROSITE" id="PS50157">
    <property type="entry name" value="ZINC_FINGER_C2H2_2"/>
    <property type="match status" value="1"/>
</dbReference>
<feature type="region of interest" description="Disordered" evidence="2">
    <location>
        <begin position="90"/>
        <end position="252"/>
    </location>
</feature>
<feature type="domain" description="C2H2-type" evidence="3">
    <location>
        <begin position="331"/>
        <end position="358"/>
    </location>
</feature>
<protein>
    <recommendedName>
        <fullName evidence="3">C2H2-type domain-containing protein</fullName>
    </recommendedName>
</protein>
<evidence type="ECO:0000313" key="4">
    <source>
        <dbReference type="EMBL" id="WAR18118.1"/>
    </source>
</evidence>
<gene>
    <name evidence="4" type="ORF">MAR_032712</name>
</gene>